<dbReference type="EMBL" id="HG670306">
    <property type="protein sequence ID" value="CDM83402.1"/>
    <property type="molecule type" value="Genomic_DNA"/>
</dbReference>
<dbReference type="HOGENOM" id="CLU_832644_0_0_1"/>
<feature type="region of interest" description="Disordered" evidence="1">
    <location>
        <begin position="140"/>
        <end position="263"/>
    </location>
</feature>
<protein>
    <submittedName>
        <fullName evidence="2">Uncharacterized protein</fullName>
    </submittedName>
</protein>
<feature type="compositionally biased region" description="Basic residues" evidence="1">
    <location>
        <begin position="323"/>
        <end position="334"/>
    </location>
</feature>
<name>A0A077S1Q8_WHEAT</name>
<accession>A0A077S1Q8</accession>
<feature type="compositionally biased region" description="Basic residues" evidence="1">
    <location>
        <begin position="184"/>
        <end position="197"/>
    </location>
</feature>
<evidence type="ECO:0000256" key="1">
    <source>
        <dbReference type="SAM" id="MobiDB-lite"/>
    </source>
</evidence>
<gene>
    <name evidence="2" type="ORF">TRAES_3BF083200020CFD_c1</name>
</gene>
<feature type="compositionally biased region" description="Basic and acidic residues" evidence="1">
    <location>
        <begin position="204"/>
        <end position="228"/>
    </location>
</feature>
<dbReference type="AlphaFoldDB" id="A0A077S1Q8"/>
<sequence length="334" mass="35937">MWLSPAHAAQACLPPLASPSLVTSALCSGCFRSSIGEADMVAARPDGGEIRWSKLGMSLLLANIQALVASSGELTADQIERNLLSPESIKEEVAKLRFACAEWGFFQPVQEMSELFKKEAGSSNGEGWGNKRQRWRGAGLDQAPGRLAPGQTCVALPTKAARERSGGRGHEEAAWDLSSSMHSWSRRSTPRSTHSSRRMTSSGSRREALAMRGGDLGRRGTRGGDRGWRGTRRWSWSEGKPPARFLSGGGAVPGRRTSSPAQVKNPMTASLAMRIIAQVQAGGSDVIRGVGGGRRQNQRRKWARADGRRRNQPGGACPGDARGRRRKKMGPGSI</sequence>
<evidence type="ECO:0000313" key="2">
    <source>
        <dbReference type="EMBL" id="CDM83402.1"/>
    </source>
</evidence>
<feature type="region of interest" description="Disordered" evidence="1">
    <location>
        <begin position="287"/>
        <end position="334"/>
    </location>
</feature>
<feature type="compositionally biased region" description="Basic and acidic residues" evidence="1">
    <location>
        <begin position="160"/>
        <end position="173"/>
    </location>
</feature>
<organism evidence="2">
    <name type="scientific">Triticum aestivum</name>
    <name type="common">Wheat</name>
    <dbReference type="NCBI Taxonomy" id="4565"/>
    <lineage>
        <taxon>Eukaryota</taxon>
        <taxon>Viridiplantae</taxon>
        <taxon>Streptophyta</taxon>
        <taxon>Embryophyta</taxon>
        <taxon>Tracheophyta</taxon>
        <taxon>Spermatophyta</taxon>
        <taxon>Magnoliopsida</taxon>
        <taxon>Liliopsida</taxon>
        <taxon>Poales</taxon>
        <taxon>Poaceae</taxon>
        <taxon>BOP clade</taxon>
        <taxon>Pooideae</taxon>
        <taxon>Triticodae</taxon>
        <taxon>Triticeae</taxon>
        <taxon>Triticinae</taxon>
        <taxon>Triticum</taxon>
    </lineage>
</organism>
<reference evidence="2" key="1">
    <citation type="journal article" date="2014" name="Science">
        <title>Structural and functional partitioning of bread wheat chromosome 3B.</title>
        <authorList>
            <person name="Choulet F."/>
            <person name="Alberti A."/>
            <person name="Theil S."/>
            <person name="Glover N."/>
            <person name="Barbe V."/>
            <person name="Daron J."/>
            <person name="Pingault L."/>
            <person name="Sourdille P."/>
            <person name="Couloux A."/>
            <person name="Paux E."/>
            <person name="Leroy P."/>
            <person name="Mangenot S."/>
            <person name="Guilhot N."/>
            <person name="Le Gouis J."/>
            <person name="Balfourier F."/>
            <person name="Alaux M."/>
            <person name="Jamilloux V."/>
            <person name="Poulain J."/>
            <person name="Durand C."/>
            <person name="Bellec A."/>
            <person name="Gaspin C."/>
            <person name="Safar J."/>
            <person name="Dolezel J."/>
            <person name="Rogers J."/>
            <person name="Vandepoele K."/>
            <person name="Aury J.M."/>
            <person name="Mayer K."/>
            <person name="Berges H."/>
            <person name="Quesneville H."/>
            <person name="Wincker P."/>
            <person name="Feuillet C."/>
        </authorList>
    </citation>
    <scope>NUCLEOTIDE SEQUENCE</scope>
</reference>
<proteinExistence type="predicted"/>